<accession>A0ABQ8SJP5</accession>
<dbReference type="Proteomes" id="UP001148838">
    <property type="component" value="Unassembled WGS sequence"/>
</dbReference>
<comment type="caution">
    <text evidence="1">The sequence shown here is derived from an EMBL/GenBank/DDBJ whole genome shotgun (WGS) entry which is preliminary data.</text>
</comment>
<reference evidence="1 2" key="1">
    <citation type="journal article" date="2022" name="Allergy">
        <title>Genome assembly and annotation of Periplaneta americana reveal a comprehensive cockroach allergen profile.</title>
        <authorList>
            <person name="Wang L."/>
            <person name="Xiong Q."/>
            <person name="Saelim N."/>
            <person name="Wang L."/>
            <person name="Nong W."/>
            <person name="Wan A.T."/>
            <person name="Shi M."/>
            <person name="Liu X."/>
            <person name="Cao Q."/>
            <person name="Hui J.H.L."/>
            <person name="Sookrung N."/>
            <person name="Leung T.F."/>
            <person name="Tungtrongchitr A."/>
            <person name="Tsui S.K.W."/>
        </authorList>
    </citation>
    <scope>NUCLEOTIDE SEQUENCE [LARGE SCALE GENOMIC DNA]</scope>
    <source>
        <strain evidence="1">PWHHKU_190912</strain>
    </source>
</reference>
<sequence>MQVCAICESFASSDGPLMSESFRMNDSRSGAALRSSLQKSESFIAFRSLLLGEQGNFTSLSCFGLTPNAPLPPQQHSAPQLHYSCIQSLITTMPSTSTDANRFEMSIAMTSIEKHVYYVIQLTTLSAVIVEESERCGGEAWGEEYNACSSALCNFLHSPVTSSLLAPNIFLSTLFSKTLNLCSLSQSESPSFTTIQNNR</sequence>
<dbReference type="EMBL" id="JAJSOF020000025">
    <property type="protein sequence ID" value="KAJ4434384.1"/>
    <property type="molecule type" value="Genomic_DNA"/>
</dbReference>
<evidence type="ECO:0000313" key="1">
    <source>
        <dbReference type="EMBL" id="KAJ4434384.1"/>
    </source>
</evidence>
<evidence type="ECO:0000313" key="2">
    <source>
        <dbReference type="Proteomes" id="UP001148838"/>
    </source>
</evidence>
<name>A0ABQ8SJP5_PERAM</name>
<organism evidence="1 2">
    <name type="scientific">Periplaneta americana</name>
    <name type="common">American cockroach</name>
    <name type="synonym">Blatta americana</name>
    <dbReference type="NCBI Taxonomy" id="6978"/>
    <lineage>
        <taxon>Eukaryota</taxon>
        <taxon>Metazoa</taxon>
        <taxon>Ecdysozoa</taxon>
        <taxon>Arthropoda</taxon>
        <taxon>Hexapoda</taxon>
        <taxon>Insecta</taxon>
        <taxon>Pterygota</taxon>
        <taxon>Neoptera</taxon>
        <taxon>Polyneoptera</taxon>
        <taxon>Dictyoptera</taxon>
        <taxon>Blattodea</taxon>
        <taxon>Blattoidea</taxon>
        <taxon>Blattidae</taxon>
        <taxon>Blattinae</taxon>
        <taxon>Periplaneta</taxon>
    </lineage>
</organism>
<protein>
    <submittedName>
        <fullName evidence="1">Uncharacterized protein</fullName>
    </submittedName>
</protein>
<gene>
    <name evidence="1" type="ORF">ANN_22944</name>
</gene>
<proteinExistence type="predicted"/>
<keyword evidence="2" id="KW-1185">Reference proteome</keyword>